<keyword evidence="6" id="KW-0441">Lipid A biosynthesis</keyword>
<feature type="region of interest" description="Disordered" evidence="13">
    <location>
        <begin position="16"/>
        <end position="47"/>
    </location>
</feature>
<keyword evidence="7" id="KW-0479">Metal-binding</keyword>
<keyword evidence="16" id="KW-1185">Reference proteome</keyword>
<accession>A0ABR2FRR4</accession>
<evidence type="ECO:0000313" key="16">
    <source>
        <dbReference type="Proteomes" id="UP001472677"/>
    </source>
</evidence>
<comment type="subcellular location">
    <subcellularLocation>
        <location evidence="1">Cytoplasm</location>
    </subcellularLocation>
</comment>
<feature type="region of interest" description="Disordered" evidence="13">
    <location>
        <begin position="326"/>
        <end position="362"/>
    </location>
</feature>
<feature type="domain" description="FLZ-type" evidence="14">
    <location>
        <begin position="280"/>
        <end position="324"/>
    </location>
</feature>
<organism evidence="15 16">
    <name type="scientific">Hibiscus sabdariffa</name>
    <name type="common">roselle</name>
    <dbReference type="NCBI Taxonomy" id="183260"/>
    <lineage>
        <taxon>Eukaryota</taxon>
        <taxon>Viridiplantae</taxon>
        <taxon>Streptophyta</taxon>
        <taxon>Embryophyta</taxon>
        <taxon>Tracheophyta</taxon>
        <taxon>Spermatophyta</taxon>
        <taxon>Magnoliopsida</taxon>
        <taxon>eudicotyledons</taxon>
        <taxon>Gunneridae</taxon>
        <taxon>Pentapetalae</taxon>
        <taxon>rosids</taxon>
        <taxon>malvids</taxon>
        <taxon>Malvales</taxon>
        <taxon>Malvaceae</taxon>
        <taxon>Malvoideae</taxon>
        <taxon>Hibiscus</taxon>
    </lineage>
</organism>
<feature type="compositionally biased region" description="Low complexity" evidence="13">
    <location>
        <begin position="21"/>
        <end position="43"/>
    </location>
</feature>
<evidence type="ECO:0000313" key="15">
    <source>
        <dbReference type="EMBL" id="KAK8586696.1"/>
    </source>
</evidence>
<evidence type="ECO:0000256" key="13">
    <source>
        <dbReference type="SAM" id="MobiDB-lite"/>
    </source>
</evidence>
<dbReference type="EMBL" id="JBBPBM010000004">
    <property type="protein sequence ID" value="KAK8586696.1"/>
    <property type="molecule type" value="Genomic_DNA"/>
</dbReference>
<keyword evidence="4" id="KW-0963">Cytoplasm</keyword>
<keyword evidence="5" id="KW-0444">Lipid biosynthesis</keyword>
<dbReference type="EC" id="4.2.1.59" evidence="3"/>
<evidence type="ECO:0000256" key="8">
    <source>
        <dbReference type="ARBA" id="ARBA00022771"/>
    </source>
</evidence>
<feature type="compositionally biased region" description="Polar residues" evidence="13">
    <location>
        <begin position="236"/>
        <end position="247"/>
    </location>
</feature>
<dbReference type="InterPro" id="IPR010084">
    <property type="entry name" value="FabZ"/>
</dbReference>
<evidence type="ECO:0000256" key="6">
    <source>
        <dbReference type="ARBA" id="ARBA00022556"/>
    </source>
</evidence>
<feature type="compositionally biased region" description="Low complexity" evidence="13">
    <location>
        <begin position="342"/>
        <end position="362"/>
    </location>
</feature>
<dbReference type="HAMAP" id="MF_00406">
    <property type="entry name" value="FabZ"/>
    <property type="match status" value="1"/>
</dbReference>
<keyword evidence="9" id="KW-0443">Lipid metabolism</keyword>
<evidence type="ECO:0000256" key="2">
    <source>
        <dbReference type="ARBA" id="ARBA00009374"/>
    </source>
</evidence>
<feature type="zinc finger region" description="FLZ-type" evidence="12">
    <location>
        <begin position="280"/>
        <end position="324"/>
    </location>
</feature>
<comment type="caution">
    <text evidence="15">The sequence shown here is derived from an EMBL/GenBank/DDBJ whole genome shotgun (WGS) entry which is preliminary data.</text>
</comment>
<evidence type="ECO:0000256" key="3">
    <source>
        <dbReference type="ARBA" id="ARBA00013167"/>
    </source>
</evidence>
<dbReference type="NCBIfam" id="TIGR01750">
    <property type="entry name" value="fabZ"/>
    <property type="match status" value="1"/>
</dbReference>
<dbReference type="CDD" id="cd01288">
    <property type="entry name" value="FabZ"/>
    <property type="match status" value="1"/>
</dbReference>
<evidence type="ECO:0000256" key="9">
    <source>
        <dbReference type="ARBA" id="ARBA00023098"/>
    </source>
</evidence>
<keyword evidence="8" id="KW-0863">Zinc-finger</keyword>
<evidence type="ECO:0000256" key="11">
    <source>
        <dbReference type="ARBA" id="ARBA00025049"/>
    </source>
</evidence>
<dbReference type="InterPro" id="IPR029069">
    <property type="entry name" value="HotDog_dom_sf"/>
</dbReference>
<comment type="similarity">
    <text evidence="2">Belongs to the FLZ family.</text>
</comment>
<dbReference type="PANTHER" id="PTHR30272:SF1">
    <property type="entry name" value="3-HYDROXYACYL-[ACYL-CARRIER-PROTEIN] DEHYDRATASE"/>
    <property type="match status" value="1"/>
</dbReference>
<comment type="function">
    <text evidence="11">Involved in unsaturated fatty acids biosynthesis. Catalyzes the dehydration of short chain beta-hydroxyacyl-ACPs and long chain saturated and unsaturated beta-hydroxyacyl-ACPs.</text>
</comment>
<dbReference type="NCBIfam" id="NF000582">
    <property type="entry name" value="PRK00006.1"/>
    <property type="match status" value="1"/>
</dbReference>
<proteinExistence type="inferred from homology"/>
<evidence type="ECO:0000256" key="4">
    <source>
        <dbReference type="ARBA" id="ARBA00022490"/>
    </source>
</evidence>
<dbReference type="Pfam" id="PF04570">
    <property type="entry name" value="zf-FLZ"/>
    <property type="match status" value="1"/>
</dbReference>
<evidence type="ECO:0000259" key="14">
    <source>
        <dbReference type="PROSITE" id="PS51795"/>
    </source>
</evidence>
<keyword evidence="10" id="KW-0456">Lyase</keyword>
<dbReference type="SUPFAM" id="SSF54637">
    <property type="entry name" value="Thioesterase/thiol ester dehydrase-isomerase"/>
    <property type="match status" value="1"/>
</dbReference>
<dbReference type="Proteomes" id="UP001472677">
    <property type="component" value="Unassembled WGS sequence"/>
</dbReference>
<feature type="compositionally biased region" description="Low complexity" evidence="13">
    <location>
        <begin position="265"/>
        <end position="276"/>
    </location>
</feature>
<gene>
    <name evidence="15" type="ORF">V6N12_021225</name>
</gene>
<keyword evidence="8" id="KW-0862">Zinc</keyword>
<feature type="region of interest" description="Disordered" evidence="13">
    <location>
        <begin position="217"/>
        <end position="278"/>
    </location>
</feature>
<evidence type="ECO:0000256" key="1">
    <source>
        <dbReference type="ARBA" id="ARBA00004496"/>
    </source>
</evidence>
<dbReference type="PANTHER" id="PTHR30272">
    <property type="entry name" value="3-HYDROXYACYL-[ACYL-CARRIER-PROTEIN] DEHYDRATASE"/>
    <property type="match status" value="1"/>
</dbReference>
<dbReference type="InterPro" id="IPR007650">
    <property type="entry name" value="Zf-FLZ_dom"/>
</dbReference>
<dbReference type="InterPro" id="IPR013114">
    <property type="entry name" value="FabA_FabZ"/>
</dbReference>
<evidence type="ECO:0000256" key="7">
    <source>
        <dbReference type="ARBA" id="ARBA00022723"/>
    </source>
</evidence>
<evidence type="ECO:0000256" key="10">
    <source>
        <dbReference type="ARBA" id="ARBA00023239"/>
    </source>
</evidence>
<protein>
    <recommendedName>
        <fullName evidence="3">3-hydroxyacyl-[acyl-carrier-protein] dehydratase</fullName>
        <ecNumber evidence="3">4.2.1.59</ecNumber>
    </recommendedName>
</protein>
<evidence type="ECO:0000256" key="12">
    <source>
        <dbReference type="PROSITE-ProRule" id="PRU01131"/>
    </source>
</evidence>
<dbReference type="Pfam" id="PF07977">
    <property type="entry name" value="FabA"/>
    <property type="match status" value="1"/>
</dbReference>
<dbReference type="Gene3D" id="3.10.129.10">
    <property type="entry name" value="Hotdog Thioesterase"/>
    <property type="match status" value="1"/>
</dbReference>
<name>A0ABR2FRR4_9ROSI</name>
<reference evidence="15 16" key="1">
    <citation type="journal article" date="2024" name="G3 (Bethesda)">
        <title>Genome assembly of Hibiscus sabdariffa L. provides insights into metabolisms of medicinal natural products.</title>
        <authorList>
            <person name="Kim T."/>
        </authorList>
    </citation>
    <scope>NUCLEOTIDE SEQUENCE [LARGE SCALE GENOMIC DNA]</scope>
    <source>
        <strain evidence="15">TK-2024</strain>
        <tissue evidence="15">Old leaves</tissue>
    </source>
</reference>
<evidence type="ECO:0000256" key="5">
    <source>
        <dbReference type="ARBA" id="ARBA00022516"/>
    </source>
</evidence>
<sequence length="362" mass="40191">MAAAFNSLLPFTHTSLSQPGRLSQSQPLPFPSLSFPRSPSLSPKLTHRSNSALHCSLNVPSSTDKDTPIETRYPAFPTVMDINQIREILPHRFPFLLVDRVIEYNPGVSAVAIKNVTINDNFFPGHFPERPIMPGVLMVEAMAQVGGIVMLQPEVGGSRENFFFAGVDKVRFRKPVIAGDTLVMRMTLIKLQKRFGIAKMEGKAYVGGDLVCEENERKRGSKAKYQQNRRMLPGKRSSNPLKRTTSMRGLPADFSEADVQRPTPSDDSPSPEFPDSQTSPFLRSCCLCNRRLAPARDIFMYRGDTAFCSERCRALQMKQDERRRRLNVAAAAAKSDKEDLRSSSTSVPVPDPSSTTESLVAA</sequence>
<dbReference type="PROSITE" id="PS51795">
    <property type="entry name" value="ZF_FLZ"/>
    <property type="match status" value="1"/>
</dbReference>